<keyword evidence="3 4" id="KW-0732">Signal</keyword>
<dbReference type="InterPro" id="IPR050682">
    <property type="entry name" value="ModA/WtpA"/>
</dbReference>
<dbReference type="PANTHER" id="PTHR30632:SF0">
    <property type="entry name" value="SULFATE-BINDING PROTEIN"/>
    <property type="match status" value="1"/>
</dbReference>
<evidence type="ECO:0000313" key="6">
    <source>
        <dbReference type="Proteomes" id="UP001597502"/>
    </source>
</evidence>
<feature type="signal peptide" evidence="4">
    <location>
        <begin position="1"/>
        <end position="21"/>
    </location>
</feature>
<organism evidence="5 6">
    <name type="scientific">Lentibacillus juripiscarius</name>
    <dbReference type="NCBI Taxonomy" id="257446"/>
    <lineage>
        <taxon>Bacteria</taxon>
        <taxon>Bacillati</taxon>
        <taxon>Bacillota</taxon>
        <taxon>Bacilli</taxon>
        <taxon>Bacillales</taxon>
        <taxon>Bacillaceae</taxon>
        <taxon>Lentibacillus</taxon>
    </lineage>
</organism>
<evidence type="ECO:0000256" key="1">
    <source>
        <dbReference type="ARBA" id="ARBA00009175"/>
    </source>
</evidence>
<evidence type="ECO:0000256" key="2">
    <source>
        <dbReference type="ARBA" id="ARBA00022723"/>
    </source>
</evidence>
<dbReference type="NCBIfam" id="TIGR01256">
    <property type="entry name" value="modA"/>
    <property type="match status" value="1"/>
</dbReference>
<feature type="chain" id="PRO_5046205076" evidence="4">
    <location>
        <begin position="22"/>
        <end position="255"/>
    </location>
</feature>
<dbReference type="PANTHER" id="PTHR30632">
    <property type="entry name" value="MOLYBDATE-BINDING PERIPLASMIC PROTEIN"/>
    <property type="match status" value="1"/>
</dbReference>
<proteinExistence type="inferred from homology"/>
<keyword evidence="6" id="KW-1185">Reference proteome</keyword>
<comment type="caution">
    <text evidence="5">The sequence shown here is derived from an EMBL/GenBank/DDBJ whole genome shotgun (WGS) entry which is preliminary data.</text>
</comment>
<name>A0ABW5V6E6_9BACI</name>
<dbReference type="InterPro" id="IPR005950">
    <property type="entry name" value="ModA"/>
</dbReference>
<dbReference type="Proteomes" id="UP001597502">
    <property type="component" value="Unassembled WGS sequence"/>
</dbReference>
<keyword evidence="2" id="KW-0479">Metal-binding</keyword>
<evidence type="ECO:0000313" key="5">
    <source>
        <dbReference type="EMBL" id="MFD2761327.1"/>
    </source>
</evidence>
<evidence type="ECO:0000256" key="3">
    <source>
        <dbReference type="ARBA" id="ARBA00022729"/>
    </source>
</evidence>
<dbReference type="Pfam" id="PF13531">
    <property type="entry name" value="SBP_bac_11"/>
    <property type="match status" value="1"/>
</dbReference>
<comment type="similarity">
    <text evidence="1">Belongs to the bacterial solute-binding protein ModA family.</text>
</comment>
<dbReference type="EMBL" id="JBHUNA010000021">
    <property type="protein sequence ID" value="MFD2761327.1"/>
    <property type="molecule type" value="Genomic_DNA"/>
</dbReference>
<protein>
    <submittedName>
        <fullName evidence="5">Molybdate ABC transporter substrate-binding protein</fullName>
    </submittedName>
</protein>
<dbReference type="Gene3D" id="3.40.190.10">
    <property type="entry name" value="Periplasmic binding protein-like II"/>
    <property type="match status" value="2"/>
</dbReference>
<reference evidence="6" key="1">
    <citation type="journal article" date="2019" name="Int. J. Syst. Evol. Microbiol.">
        <title>The Global Catalogue of Microorganisms (GCM) 10K type strain sequencing project: providing services to taxonomists for standard genome sequencing and annotation.</title>
        <authorList>
            <consortium name="The Broad Institute Genomics Platform"/>
            <consortium name="The Broad Institute Genome Sequencing Center for Infectious Disease"/>
            <person name="Wu L."/>
            <person name="Ma J."/>
        </authorList>
    </citation>
    <scope>NUCLEOTIDE SEQUENCE [LARGE SCALE GENOMIC DNA]</scope>
    <source>
        <strain evidence="6">TISTR 1535</strain>
    </source>
</reference>
<dbReference type="RefSeq" id="WP_382393713.1">
    <property type="nucleotide sequence ID" value="NZ_JBHUNA010000021.1"/>
</dbReference>
<evidence type="ECO:0000256" key="4">
    <source>
        <dbReference type="SAM" id="SignalP"/>
    </source>
</evidence>
<dbReference type="SUPFAM" id="SSF53850">
    <property type="entry name" value="Periplasmic binding protein-like II"/>
    <property type="match status" value="1"/>
</dbReference>
<sequence>MRYLSLILLAAALVMTTGCTSQNETEKKEILLSAAASLSDVLAKLTDEFEKEHPNVVLSLNYGASGKLAQQISQGAPVDVFLSADQMWMDRLAEQNLLAADTRIDFAKNSLTLASSKQKSFAIKSLQQLPELDVKQIALGNPESVPAGKYAEQALKASGVWEDVENKLVHTTDARQTLTYIESENTEIGFVYSSDLKRSDLTKEVLSIDENLHDPITYPAAVMASSEAKQTAKAFLSFLQTDKAQSILEDYGFGN</sequence>
<accession>A0ABW5V6E6</accession>
<dbReference type="PROSITE" id="PS51257">
    <property type="entry name" value="PROKAR_LIPOPROTEIN"/>
    <property type="match status" value="1"/>
</dbReference>
<dbReference type="PIRSF" id="PIRSF004846">
    <property type="entry name" value="ModA"/>
    <property type="match status" value="1"/>
</dbReference>
<gene>
    <name evidence="5" type="primary">modA</name>
    <name evidence="5" type="ORF">ACFSUO_10125</name>
</gene>